<evidence type="ECO:0000256" key="9">
    <source>
        <dbReference type="ARBA" id="ARBA00022884"/>
    </source>
</evidence>
<dbReference type="EMBL" id="PVWG01000021">
    <property type="protein sequence ID" value="PSB18001.1"/>
    <property type="molecule type" value="Genomic_DNA"/>
</dbReference>
<evidence type="ECO:0000256" key="3">
    <source>
        <dbReference type="ARBA" id="ARBA00021330"/>
    </source>
</evidence>
<dbReference type="OrthoDB" id="9778766at2"/>
<evidence type="ECO:0000256" key="6">
    <source>
        <dbReference type="ARBA" id="ARBA00022691"/>
    </source>
</evidence>
<dbReference type="AlphaFoldDB" id="A0A2T1DC38"/>
<keyword evidence="7" id="KW-0479">Metal-binding</keyword>
<keyword evidence="4 14" id="KW-0489">Methyltransferase</keyword>
<keyword evidence="10" id="KW-0943">RNA-mediated gene silencing</keyword>
<comment type="similarity">
    <text evidence="2">Belongs to the methyltransferase superfamily. HEN1 family.</text>
</comment>
<evidence type="ECO:0000256" key="5">
    <source>
        <dbReference type="ARBA" id="ARBA00022679"/>
    </source>
</evidence>
<keyword evidence="5 14" id="KW-0808">Transferase</keyword>
<dbReference type="Pfam" id="PF13489">
    <property type="entry name" value="Methyltransf_23"/>
    <property type="match status" value="1"/>
</dbReference>
<dbReference type="Gene3D" id="3.30.1610.20">
    <property type="entry name" value="Hen1, N-terminal domain"/>
    <property type="match status" value="1"/>
</dbReference>
<comment type="catalytic activity">
    <reaction evidence="12">
        <text>small RNA 3'-end nucleotide + S-adenosyl-L-methionine = small RNA 3'-end 2'-O-methylnucleotide + S-adenosyl-L-homocysteine + H(+)</text>
        <dbReference type="Rhea" id="RHEA:37887"/>
        <dbReference type="Rhea" id="RHEA-COMP:10415"/>
        <dbReference type="Rhea" id="RHEA-COMP:10416"/>
        <dbReference type="ChEBI" id="CHEBI:15378"/>
        <dbReference type="ChEBI" id="CHEBI:57856"/>
        <dbReference type="ChEBI" id="CHEBI:59789"/>
        <dbReference type="ChEBI" id="CHEBI:74896"/>
        <dbReference type="ChEBI" id="CHEBI:74898"/>
        <dbReference type="EC" id="2.1.1.386"/>
    </reaction>
</comment>
<evidence type="ECO:0000313" key="14">
    <source>
        <dbReference type="EMBL" id="PSB18001.1"/>
    </source>
</evidence>
<gene>
    <name evidence="14" type="ORF">C7B65_16755</name>
</gene>
<dbReference type="InterPro" id="IPR024740">
    <property type="entry name" value="Hen1_N"/>
</dbReference>
<dbReference type="Pfam" id="PF12623">
    <property type="entry name" value="Hen1_L"/>
    <property type="match status" value="1"/>
</dbReference>
<organism evidence="14 15">
    <name type="scientific">Phormidesmis priestleyi ULC007</name>
    <dbReference type="NCBI Taxonomy" id="1920490"/>
    <lineage>
        <taxon>Bacteria</taxon>
        <taxon>Bacillati</taxon>
        <taxon>Cyanobacteriota</taxon>
        <taxon>Cyanophyceae</taxon>
        <taxon>Leptolyngbyales</taxon>
        <taxon>Leptolyngbyaceae</taxon>
        <taxon>Phormidesmis</taxon>
    </lineage>
</organism>
<dbReference type="InterPro" id="IPR024026">
    <property type="entry name" value="3'-RNA_MeTfrase_Hen1_bac"/>
</dbReference>
<dbReference type="SUPFAM" id="SSF53335">
    <property type="entry name" value="S-adenosyl-L-methionine-dependent methyltransferases"/>
    <property type="match status" value="1"/>
</dbReference>
<dbReference type="PANTHER" id="PTHR21404:SF3">
    <property type="entry name" value="SMALL RNA 2'-O-METHYLTRANSFERASE"/>
    <property type="match status" value="1"/>
</dbReference>
<keyword evidence="15" id="KW-1185">Reference proteome</keyword>
<keyword evidence="6" id="KW-0949">S-adenosyl-L-methionine</keyword>
<sequence length="464" mass="52874">MLLTISTTHSPATDLGYLLHKHPDRCQTFDLSFGQAQVFYSEATVDRCTAVLLLEIDPVRLVRGKSGFSLDQYVNDRPYVASSFLSVAIAQIFGSALSGRSHDRPDLVTRAIPLKATLSMVPCRQGQNFLHQLFEPLGYTVKTTQHSLDEQFSEWGESRYFSVELDAKIQLKQLLSHLYVLIPVLDEDKHYWVGEEEIEKLLQHGDGWLATHPEKVQITRQYLKRERTLTQAALAQLIVEETPNLDVAEDTHNQEEADIEKSVSLNQQRLEMVTSTLKQCAVKRVIDLGCGEGNLLRVLAKDNFFEQITGIDVSYRSLETAQKRLDQLLLGSKQRERIQLMQGALTYRDRRWDGYEGATLIEVIEHLDLPRLAALERVVFEFSRPKVAIVTTPNVEYNVKFIALANGTLRHKDHRFEWTRQELQTWANRVGQEFGYTVRFEGIGSNDPIVGSPTQMAVFEQSVL</sequence>
<evidence type="ECO:0000256" key="1">
    <source>
        <dbReference type="ARBA" id="ARBA00001946"/>
    </source>
</evidence>
<evidence type="ECO:0000313" key="15">
    <source>
        <dbReference type="Proteomes" id="UP000238634"/>
    </source>
</evidence>
<protein>
    <recommendedName>
        <fullName evidence="3">Small RNA 2'-O-methyltransferase</fullName>
        <ecNumber evidence="11">2.1.1.386</ecNumber>
    </recommendedName>
</protein>
<dbReference type="STRING" id="1920490.GCA_001895925_05132"/>
<reference evidence="14 15" key="1">
    <citation type="submission" date="2018-02" db="EMBL/GenBank/DDBJ databases">
        <authorList>
            <person name="Cohen D.B."/>
            <person name="Kent A.D."/>
        </authorList>
    </citation>
    <scope>NUCLEOTIDE SEQUENCE [LARGE SCALE GENOMIC DNA]</scope>
    <source>
        <strain evidence="14 15">ULC007</strain>
    </source>
</reference>
<dbReference type="RefSeq" id="WP_073073514.1">
    <property type="nucleotide sequence ID" value="NZ_MPPI01000023.1"/>
</dbReference>
<keyword evidence="9" id="KW-0694">RNA-binding</keyword>
<dbReference type="InterPro" id="IPR038546">
    <property type="entry name" value="Hen1_N_sf"/>
</dbReference>
<keyword evidence="8" id="KW-0460">Magnesium</keyword>
<dbReference type="GO" id="GO:0046872">
    <property type="term" value="F:metal ion binding"/>
    <property type="evidence" value="ECO:0007669"/>
    <property type="project" value="UniProtKB-KW"/>
</dbReference>
<evidence type="ECO:0000256" key="11">
    <source>
        <dbReference type="ARBA" id="ARBA00035025"/>
    </source>
</evidence>
<dbReference type="Proteomes" id="UP000238634">
    <property type="component" value="Unassembled WGS sequence"/>
</dbReference>
<evidence type="ECO:0000256" key="4">
    <source>
        <dbReference type="ARBA" id="ARBA00022603"/>
    </source>
</evidence>
<comment type="caution">
    <text evidence="14">The sequence shown here is derived from an EMBL/GenBank/DDBJ whole genome shotgun (WGS) entry which is preliminary data.</text>
</comment>
<dbReference type="InterPro" id="IPR026610">
    <property type="entry name" value="Hen1"/>
</dbReference>
<dbReference type="GO" id="GO:0090486">
    <property type="term" value="F:small RNA 2'-O-methyltransferase activity"/>
    <property type="evidence" value="ECO:0007669"/>
    <property type="project" value="UniProtKB-EC"/>
</dbReference>
<evidence type="ECO:0000256" key="12">
    <source>
        <dbReference type="ARBA" id="ARBA00048418"/>
    </source>
</evidence>
<dbReference type="PANTHER" id="PTHR21404">
    <property type="entry name" value="HEN1"/>
    <property type="match status" value="1"/>
</dbReference>
<evidence type="ECO:0000256" key="2">
    <source>
        <dbReference type="ARBA" id="ARBA00009026"/>
    </source>
</evidence>
<dbReference type="GO" id="GO:0003723">
    <property type="term" value="F:RNA binding"/>
    <property type="evidence" value="ECO:0007669"/>
    <property type="project" value="UniProtKB-KW"/>
</dbReference>
<evidence type="ECO:0000256" key="7">
    <source>
        <dbReference type="ARBA" id="ARBA00022723"/>
    </source>
</evidence>
<dbReference type="EC" id="2.1.1.386" evidence="11"/>
<dbReference type="CDD" id="cd02440">
    <property type="entry name" value="AdoMet_MTases"/>
    <property type="match status" value="1"/>
</dbReference>
<dbReference type="Gene3D" id="3.40.50.150">
    <property type="entry name" value="Vaccinia Virus protein VP39"/>
    <property type="match status" value="1"/>
</dbReference>
<feature type="domain" description="Hen1 N-terminal" evidence="13">
    <location>
        <begin position="1"/>
        <end position="237"/>
    </location>
</feature>
<evidence type="ECO:0000256" key="8">
    <source>
        <dbReference type="ARBA" id="ARBA00022842"/>
    </source>
</evidence>
<accession>A0A2T1DC38</accession>
<evidence type="ECO:0000259" key="13">
    <source>
        <dbReference type="Pfam" id="PF12623"/>
    </source>
</evidence>
<reference evidence="14 15" key="2">
    <citation type="submission" date="2018-03" db="EMBL/GenBank/DDBJ databases">
        <title>The ancient ancestry and fast evolution of plastids.</title>
        <authorList>
            <person name="Moore K.R."/>
            <person name="Magnabosco C."/>
            <person name="Momper L."/>
            <person name="Gold D.A."/>
            <person name="Bosak T."/>
            <person name="Fournier G.P."/>
        </authorList>
    </citation>
    <scope>NUCLEOTIDE SEQUENCE [LARGE SCALE GENOMIC DNA]</scope>
    <source>
        <strain evidence="14 15">ULC007</strain>
    </source>
</reference>
<name>A0A2T1DC38_9CYAN</name>
<dbReference type="GO" id="GO:0001510">
    <property type="term" value="P:RNA methylation"/>
    <property type="evidence" value="ECO:0007669"/>
    <property type="project" value="InterPro"/>
</dbReference>
<proteinExistence type="inferred from homology"/>
<dbReference type="NCBIfam" id="TIGR04074">
    <property type="entry name" value="bacter_Hen1"/>
    <property type="match status" value="1"/>
</dbReference>
<comment type="cofactor">
    <cofactor evidence="1">
        <name>Mg(2+)</name>
        <dbReference type="ChEBI" id="CHEBI:18420"/>
    </cofactor>
</comment>
<dbReference type="GO" id="GO:0031047">
    <property type="term" value="P:regulatory ncRNA-mediated gene silencing"/>
    <property type="evidence" value="ECO:0007669"/>
    <property type="project" value="UniProtKB-KW"/>
</dbReference>
<dbReference type="InterPro" id="IPR029063">
    <property type="entry name" value="SAM-dependent_MTases_sf"/>
</dbReference>
<evidence type="ECO:0000256" key="10">
    <source>
        <dbReference type="ARBA" id="ARBA00023158"/>
    </source>
</evidence>